<sequence length="312" mass="33855">MATSVTSDFQVYDALSQSAYLERREDVIQVFNAASNGAIVLENQAIQGDFNKRAFYTVGGSMQHRDVNSTATVTAEKIGSEEMVDVKIPWKYGPYQSTEEAFKRRARSPEEFADVVGRDMADATLDGFLQHGYGGLLAAVGANTDMVVPADFDIDGKKVLTKGLRTLGDRFGRLALWVMNSATYFDLVDNAIDEKLFEEAGLVVYGGQPGTMGKPVLVTDTMAVDKILGLQPGAIRITESQAPGVRNYPVNDQENLGLGFRGEGAFNLALLGYSWDGDANPNLAALETAANWRKHFQSNKSTAGFIIDLSGE</sequence>
<dbReference type="SUPFAM" id="SSF56563">
    <property type="entry name" value="Major capsid protein gp5"/>
    <property type="match status" value="1"/>
</dbReference>
<dbReference type="EMBL" id="JABFTT010000005">
    <property type="protein sequence ID" value="MCE8020175.1"/>
    <property type="molecule type" value="Genomic_DNA"/>
</dbReference>
<dbReference type="Pfam" id="PF20036">
    <property type="entry name" value="Gp13-like"/>
    <property type="match status" value="1"/>
</dbReference>
<keyword evidence="2" id="KW-1185">Reference proteome</keyword>
<comment type="caution">
    <text evidence="1">The sequence shown here is derived from an EMBL/GenBank/DDBJ whole genome shotgun (WGS) entry which is preliminary data.</text>
</comment>
<dbReference type="Proteomes" id="UP001320122">
    <property type="component" value="Unassembled WGS sequence"/>
</dbReference>
<dbReference type="RefSeq" id="WP_191224650.1">
    <property type="nucleotide sequence ID" value="NZ_JABFTT010000005.1"/>
</dbReference>
<evidence type="ECO:0000313" key="2">
    <source>
        <dbReference type="Proteomes" id="UP001320122"/>
    </source>
</evidence>
<reference evidence="1 2" key="1">
    <citation type="journal article" date="2021" name="Front. Microbiol.">
        <title>Aerobic Denitrification and Heterotrophic Sulfur Oxidation in the Genus Halomonas Revealed by Six Novel Species Characterizations and Genome-Based Analysis.</title>
        <authorList>
            <person name="Wang L."/>
            <person name="Shao Z."/>
        </authorList>
    </citation>
    <scope>NUCLEOTIDE SEQUENCE [LARGE SCALE GENOMIC DNA]</scope>
    <source>
        <strain evidence="1 2">MCCC 1A11036</strain>
    </source>
</reference>
<proteinExistence type="predicted"/>
<name>A0ABS9AEK0_9GAMM</name>
<gene>
    <name evidence="1" type="ORF">HOP51_08610</name>
</gene>
<protein>
    <submittedName>
        <fullName evidence="1">Ig domain-containing protein</fullName>
    </submittedName>
</protein>
<dbReference type="InterPro" id="IPR045404">
    <property type="entry name" value="Gp13-like"/>
</dbReference>
<organism evidence="1 2">
    <name type="scientific">Billgrantia zhangzhouensis</name>
    <dbReference type="NCBI Taxonomy" id="2733481"/>
    <lineage>
        <taxon>Bacteria</taxon>
        <taxon>Pseudomonadati</taxon>
        <taxon>Pseudomonadota</taxon>
        <taxon>Gammaproteobacteria</taxon>
        <taxon>Oceanospirillales</taxon>
        <taxon>Halomonadaceae</taxon>
        <taxon>Billgrantia</taxon>
    </lineage>
</organism>
<accession>A0ABS9AEK0</accession>
<evidence type="ECO:0000313" key="1">
    <source>
        <dbReference type="EMBL" id="MCE8020175.1"/>
    </source>
</evidence>